<feature type="transmembrane region" description="Helical" evidence="2">
    <location>
        <begin position="99"/>
        <end position="120"/>
    </location>
</feature>
<proteinExistence type="predicted"/>
<dbReference type="EMBL" id="JACMSC010000010">
    <property type="protein sequence ID" value="KAG6502990.1"/>
    <property type="molecule type" value="Genomic_DNA"/>
</dbReference>
<feature type="compositionally biased region" description="Basic and acidic residues" evidence="1">
    <location>
        <begin position="176"/>
        <end position="185"/>
    </location>
</feature>
<dbReference type="Proteomes" id="UP000734854">
    <property type="component" value="Unassembled WGS sequence"/>
</dbReference>
<dbReference type="AlphaFoldDB" id="A0A8J5L6Z9"/>
<accession>A0A8J5L6Z9</accession>
<evidence type="ECO:0000256" key="2">
    <source>
        <dbReference type="SAM" id="Phobius"/>
    </source>
</evidence>
<evidence type="ECO:0000313" key="3">
    <source>
        <dbReference type="EMBL" id="KAG6502990.1"/>
    </source>
</evidence>
<feature type="region of interest" description="Disordered" evidence="1">
    <location>
        <begin position="169"/>
        <end position="204"/>
    </location>
</feature>
<keyword evidence="2" id="KW-0812">Transmembrane</keyword>
<protein>
    <submittedName>
        <fullName evidence="3">Uncharacterized protein</fullName>
    </submittedName>
</protein>
<keyword evidence="2" id="KW-1133">Transmembrane helix</keyword>
<keyword evidence="4" id="KW-1185">Reference proteome</keyword>
<evidence type="ECO:0000256" key="1">
    <source>
        <dbReference type="SAM" id="MobiDB-lite"/>
    </source>
</evidence>
<gene>
    <name evidence="3" type="ORF">ZIOFF_035279</name>
</gene>
<evidence type="ECO:0000313" key="4">
    <source>
        <dbReference type="Proteomes" id="UP000734854"/>
    </source>
</evidence>
<reference evidence="3 4" key="1">
    <citation type="submission" date="2020-08" db="EMBL/GenBank/DDBJ databases">
        <title>Plant Genome Project.</title>
        <authorList>
            <person name="Zhang R.-G."/>
        </authorList>
    </citation>
    <scope>NUCLEOTIDE SEQUENCE [LARGE SCALE GENOMIC DNA]</scope>
    <source>
        <tissue evidence="3">Rhizome</tissue>
    </source>
</reference>
<organism evidence="3 4">
    <name type="scientific">Zingiber officinale</name>
    <name type="common">Ginger</name>
    <name type="synonym">Amomum zingiber</name>
    <dbReference type="NCBI Taxonomy" id="94328"/>
    <lineage>
        <taxon>Eukaryota</taxon>
        <taxon>Viridiplantae</taxon>
        <taxon>Streptophyta</taxon>
        <taxon>Embryophyta</taxon>
        <taxon>Tracheophyta</taxon>
        <taxon>Spermatophyta</taxon>
        <taxon>Magnoliopsida</taxon>
        <taxon>Liliopsida</taxon>
        <taxon>Zingiberales</taxon>
        <taxon>Zingiberaceae</taxon>
        <taxon>Zingiber</taxon>
    </lineage>
</organism>
<name>A0A8J5L6Z9_ZINOF</name>
<keyword evidence="2" id="KW-0472">Membrane</keyword>
<comment type="caution">
    <text evidence="3">The sequence shown here is derived from an EMBL/GenBank/DDBJ whole genome shotgun (WGS) entry which is preliminary data.</text>
</comment>
<sequence>MLTSPTTYSAQKLLWHIQLFALKVEAANFAMVYYVSADGCEDDECINWICQNLVDFNNFAVFVDSDKSTKAQSSVKVGSNFSSQPVEPTEPLKQKKKTAFLSCAAFFVTLLFSSIASAMVEQETRISFSPPFSQTMLAVLQNRAMAFPNQCKLKHVYILLDLATGAEGGGQGRGHAAGDQHKEEEQGQFGAEGRRLDKGGGGGHVMTVAARRKGRLVRRDGWMCSAVLCLDI</sequence>